<keyword evidence="2" id="KW-0813">Transport</keyword>
<keyword evidence="5" id="KW-1133">Transmembrane helix</keyword>
<evidence type="ECO:0000256" key="1">
    <source>
        <dbReference type="ARBA" id="ARBA00009477"/>
    </source>
</evidence>
<dbReference type="GO" id="GO:0016020">
    <property type="term" value="C:membrane"/>
    <property type="evidence" value="ECO:0007669"/>
    <property type="project" value="InterPro"/>
</dbReference>
<dbReference type="PANTHER" id="PTHR30097">
    <property type="entry name" value="CATION EFFLUX SYSTEM PROTEIN CUSB"/>
    <property type="match status" value="1"/>
</dbReference>
<evidence type="ECO:0000256" key="4">
    <source>
        <dbReference type="SAM" id="MobiDB-lite"/>
    </source>
</evidence>
<dbReference type="GO" id="GO:0060003">
    <property type="term" value="P:copper ion export"/>
    <property type="evidence" value="ECO:0007669"/>
    <property type="project" value="TreeGrafter"/>
</dbReference>
<name>A0A437M226_9PROT</name>
<dbReference type="Proteomes" id="UP000282957">
    <property type="component" value="Unassembled WGS sequence"/>
</dbReference>
<accession>A0A437M226</accession>
<evidence type="ECO:0000259" key="7">
    <source>
        <dbReference type="Pfam" id="PF25967"/>
    </source>
</evidence>
<dbReference type="InterPro" id="IPR058627">
    <property type="entry name" value="MdtA-like_C"/>
</dbReference>
<evidence type="ECO:0000256" key="5">
    <source>
        <dbReference type="SAM" id="Phobius"/>
    </source>
</evidence>
<dbReference type="GO" id="GO:0015679">
    <property type="term" value="P:plasma membrane copper ion transport"/>
    <property type="evidence" value="ECO:0007669"/>
    <property type="project" value="TreeGrafter"/>
</dbReference>
<keyword evidence="5" id="KW-0812">Transmembrane</keyword>
<comment type="similarity">
    <text evidence="1">Belongs to the membrane fusion protein (MFP) (TC 8.A.1) family.</text>
</comment>
<dbReference type="Gene3D" id="2.40.30.170">
    <property type="match status" value="1"/>
</dbReference>
<dbReference type="GO" id="GO:0046914">
    <property type="term" value="F:transition metal ion binding"/>
    <property type="evidence" value="ECO:0007669"/>
    <property type="project" value="TreeGrafter"/>
</dbReference>
<feature type="domain" description="Multidrug resistance protein MdtA-like C-terminal permuted SH3" evidence="7">
    <location>
        <begin position="403"/>
        <end position="447"/>
    </location>
</feature>
<dbReference type="GO" id="GO:0030288">
    <property type="term" value="C:outer membrane-bounded periplasmic space"/>
    <property type="evidence" value="ECO:0007669"/>
    <property type="project" value="TreeGrafter"/>
</dbReference>
<feature type="transmembrane region" description="Helical" evidence="5">
    <location>
        <begin position="56"/>
        <end position="76"/>
    </location>
</feature>
<reference evidence="9 10" key="1">
    <citation type="submission" date="2019-01" db="EMBL/GenBank/DDBJ databases">
        <authorList>
            <person name="Chen W.-M."/>
        </authorList>
    </citation>
    <scope>NUCLEOTIDE SEQUENCE [LARGE SCALE GENOMIC DNA]</scope>
    <source>
        <strain evidence="9 10">CCP-6</strain>
    </source>
</reference>
<dbReference type="FunFam" id="2.40.30.170:FF:000010">
    <property type="entry name" value="Efflux RND transporter periplasmic adaptor subunit"/>
    <property type="match status" value="1"/>
</dbReference>
<dbReference type="AlphaFoldDB" id="A0A437M226"/>
<evidence type="ECO:0000259" key="8">
    <source>
        <dbReference type="Pfam" id="PF25973"/>
    </source>
</evidence>
<gene>
    <name evidence="9" type="ORF">EOD42_21820</name>
</gene>
<keyword evidence="10" id="KW-1185">Reference proteome</keyword>
<dbReference type="OrthoDB" id="9806939at2"/>
<evidence type="ECO:0000313" key="10">
    <source>
        <dbReference type="Proteomes" id="UP000282957"/>
    </source>
</evidence>
<dbReference type="SUPFAM" id="SSF111369">
    <property type="entry name" value="HlyD-like secretion proteins"/>
    <property type="match status" value="1"/>
</dbReference>
<dbReference type="GO" id="GO:0022857">
    <property type="term" value="F:transmembrane transporter activity"/>
    <property type="evidence" value="ECO:0007669"/>
    <property type="project" value="InterPro"/>
</dbReference>
<dbReference type="PANTHER" id="PTHR30097:SF15">
    <property type="entry name" value="CATION EFFLUX SYSTEM PROTEIN CUSB"/>
    <property type="match status" value="1"/>
</dbReference>
<dbReference type="InterPro" id="IPR051909">
    <property type="entry name" value="MFP_Cation_Efflux"/>
</dbReference>
<dbReference type="NCBIfam" id="TIGR01730">
    <property type="entry name" value="RND_mfp"/>
    <property type="match status" value="1"/>
</dbReference>
<keyword evidence="5" id="KW-0472">Membrane</keyword>
<organism evidence="9 10">
    <name type="scientific">Rhodovarius crocodyli</name>
    <dbReference type="NCBI Taxonomy" id="1979269"/>
    <lineage>
        <taxon>Bacteria</taxon>
        <taxon>Pseudomonadati</taxon>
        <taxon>Pseudomonadota</taxon>
        <taxon>Alphaproteobacteria</taxon>
        <taxon>Acetobacterales</taxon>
        <taxon>Roseomonadaceae</taxon>
        <taxon>Rhodovarius</taxon>
    </lineage>
</organism>
<dbReference type="Pfam" id="PF25967">
    <property type="entry name" value="RND-MFP_C"/>
    <property type="match status" value="1"/>
</dbReference>
<feature type="domain" description="CzcB-like barrel-sandwich hybrid" evidence="8">
    <location>
        <begin position="140"/>
        <end position="294"/>
    </location>
</feature>
<evidence type="ECO:0000313" key="9">
    <source>
        <dbReference type="EMBL" id="RVT91605.1"/>
    </source>
</evidence>
<feature type="domain" description="CusB-like beta-barrel" evidence="6">
    <location>
        <begin position="309"/>
        <end position="381"/>
    </location>
</feature>
<dbReference type="Pfam" id="PF25973">
    <property type="entry name" value="BSH_CzcB"/>
    <property type="match status" value="1"/>
</dbReference>
<sequence>MDVHDHSIPAGRCRRQESTGRAMDVIEKPAEKLHAKPVENPGKTVLHQEPKQSRPWLWVALLGTALAGVVGGFLILNEHADATRNTPHLATTPAPTTPGEFRLSEGEMRALRIEPVASRSFRAERIAEGRISVNEDRSTPVLAPFTGRVTRAFVRLGDAVAQGAPLFEVESADVTTAANDLLSAIDNVRKAQTALDQARREDQRQASLFGARAASQRDVEQARAALRAAESDLRIAETAQGAARDRMRVLGRNQDQIAEIERTRQVSGVVTVTAPFTGTVTQRRLSPGMWLTAGQGDPVLTISDLSTKWMVANVREVDVPLIRDGLPVEVSVGALPGRTFQARITRTGAGLDPTTRRMTVQAEVQDDQNLLRPEMFATFRIEVGEAHDNPAVPVNAIVYRGADASVWVAMDGGRFAMRRITTGNRSGDLVEATDGLRAGDRIVTGGVLFIDRAARID</sequence>
<dbReference type="EMBL" id="SACL01000010">
    <property type="protein sequence ID" value="RVT91605.1"/>
    <property type="molecule type" value="Genomic_DNA"/>
</dbReference>
<protein>
    <submittedName>
        <fullName evidence="9">Efflux RND transporter periplasmic adaptor subunit</fullName>
    </submittedName>
</protein>
<dbReference type="InterPro" id="IPR058647">
    <property type="entry name" value="BSH_CzcB-like"/>
</dbReference>
<dbReference type="InterPro" id="IPR006143">
    <property type="entry name" value="RND_pump_MFP"/>
</dbReference>
<comment type="caution">
    <text evidence="9">The sequence shown here is derived from an EMBL/GenBank/DDBJ whole genome shotgun (WGS) entry which is preliminary data.</text>
</comment>
<feature type="coiled-coil region" evidence="3">
    <location>
        <begin position="181"/>
        <end position="239"/>
    </location>
</feature>
<feature type="region of interest" description="Disordered" evidence="4">
    <location>
        <begin position="1"/>
        <end position="20"/>
    </location>
</feature>
<dbReference type="Gene3D" id="2.40.50.100">
    <property type="match status" value="1"/>
</dbReference>
<evidence type="ECO:0000256" key="3">
    <source>
        <dbReference type="SAM" id="Coils"/>
    </source>
</evidence>
<dbReference type="Gene3D" id="1.20.1600.10">
    <property type="entry name" value="Outer membrane efflux proteins (OEP)"/>
    <property type="match status" value="1"/>
</dbReference>
<dbReference type="Gene3D" id="2.40.420.20">
    <property type="match status" value="1"/>
</dbReference>
<proteinExistence type="inferred from homology"/>
<dbReference type="InterPro" id="IPR058792">
    <property type="entry name" value="Beta-barrel_RND_2"/>
</dbReference>
<keyword evidence="3" id="KW-0175">Coiled coil</keyword>
<dbReference type="Pfam" id="PF25954">
    <property type="entry name" value="Beta-barrel_RND_2"/>
    <property type="match status" value="1"/>
</dbReference>
<evidence type="ECO:0000256" key="2">
    <source>
        <dbReference type="ARBA" id="ARBA00022448"/>
    </source>
</evidence>
<evidence type="ECO:0000259" key="6">
    <source>
        <dbReference type="Pfam" id="PF25954"/>
    </source>
</evidence>